<proteinExistence type="predicted"/>
<dbReference type="AlphaFoldDB" id="A0A1R1S8B5"/>
<gene>
    <name evidence="1" type="ORF">SPAR_36236</name>
</gene>
<comment type="caution">
    <text evidence="1">The sequence shown here is derived from an EMBL/GenBank/DDBJ whole genome shotgun (WGS) entry which is preliminary data.</text>
</comment>
<protein>
    <submittedName>
        <fullName evidence="1">Uncharacterized protein</fullName>
    </submittedName>
</protein>
<dbReference type="Proteomes" id="UP000186168">
    <property type="component" value="Unassembled WGS sequence"/>
</dbReference>
<evidence type="ECO:0000313" key="1">
    <source>
        <dbReference type="EMBL" id="OMI34349.1"/>
    </source>
</evidence>
<reference evidence="1 2" key="1">
    <citation type="submission" date="2013-05" db="EMBL/GenBank/DDBJ databases">
        <title>Genome sequence of Streptomyces sparsogenes DSM 40356.</title>
        <authorList>
            <person name="Coyne S."/>
            <person name="Seebeck F.P."/>
        </authorList>
    </citation>
    <scope>NUCLEOTIDE SEQUENCE [LARGE SCALE GENOMIC DNA]</scope>
    <source>
        <strain evidence="1 2">DSM 40356</strain>
    </source>
</reference>
<sequence>MLGFCVRCRWDEGGDGCQGRDHVVPGAGMRGADRQFHAWVRQFAFQSGCGFADPFDKVFDPIVVTDQNRVTREGLHGLGQVFDCGIERVGQLMCHEF</sequence>
<accession>A0A1R1S8B5</accession>
<keyword evidence="2" id="KW-1185">Reference proteome</keyword>
<evidence type="ECO:0000313" key="2">
    <source>
        <dbReference type="Proteomes" id="UP000186168"/>
    </source>
</evidence>
<name>A0A1R1S8B5_9ACTN</name>
<organism evidence="1 2">
    <name type="scientific">Streptomyces sparsogenes DSM 40356</name>
    <dbReference type="NCBI Taxonomy" id="1331668"/>
    <lineage>
        <taxon>Bacteria</taxon>
        <taxon>Bacillati</taxon>
        <taxon>Actinomycetota</taxon>
        <taxon>Actinomycetes</taxon>
        <taxon>Kitasatosporales</taxon>
        <taxon>Streptomycetaceae</taxon>
        <taxon>Streptomyces</taxon>
    </lineage>
</organism>
<dbReference type="EMBL" id="ASQP01000469">
    <property type="protein sequence ID" value="OMI34349.1"/>
    <property type="molecule type" value="Genomic_DNA"/>
</dbReference>